<dbReference type="GO" id="GO:0106312">
    <property type="term" value="F:methylenetetrahydrofolate reductase (NADH) activity"/>
    <property type="evidence" value="ECO:0007669"/>
    <property type="project" value="UniProtKB-EC"/>
</dbReference>
<keyword evidence="4 8" id="KW-0285">Flavoprotein</keyword>
<keyword evidence="10" id="KW-1185">Reference proteome</keyword>
<dbReference type="CDD" id="cd00537">
    <property type="entry name" value="MTHFR"/>
    <property type="match status" value="1"/>
</dbReference>
<dbReference type="EMBL" id="BMHA01000001">
    <property type="protein sequence ID" value="GGI02644.1"/>
    <property type="molecule type" value="Genomic_DNA"/>
</dbReference>
<evidence type="ECO:0000313" key="9">
    <source>
        <dbReference type="EMBL" id="GGI02644.1"/>
    </source>
</evidence>
<accession>A0A8J3EQM4</accession>
<comment type="cofactor">
    <cofactor evidence="1 8">
        <name>FAD</name>
        <dbReference type="ChEBI" id="CHEBI:57692"/>
    </cofactor>
</comment>
<comment type="caution">
    <text evidence="9">The sequence shown here is derived from an EMBL/GenBank/DDBJ whole genome shotgun (WGS) entry which is preliminary data.</text>
</comment>
<protein>
    <recommendedName>
        <fullName evidence="8">Methylenetetrahydrofolate reductase</fullName>
    </recommendedName>
</protein>
<dbReference type="GO" id="GO:0035999">
    <property type="term" value="P:tetrahydrofolate interconversion"/>
    <property type="evidence" value="ECO:0007669"/>
    <property type="project" value="UniProtKB-UniPathway"/>
</dbReference>
<comment type="pathway">
    <text evidence="2 8">One-carbon metabolism; tetrahydrofolate interconversion.</text>
</comment>
<evidence type="ECO:0000256" key="5">
    <source>
        <dbReference type="ARBA" id="ARBA00022827"/>
    </source>
</evidence>
<dbReference type="PANTHER" id="PTHR45754">
    <property type="entry name" value="METHYLENETETRAHYDROFOLATE REDUCTASE"/>
    <property type="match status" value="1"/>
</dbReference>
<dbReference type="GO" id="GO:0071949">
    <property type="term" value="F:FAD binding"/>
    <property type="evidence" value="ECO:0007669"/>
    <property type="project" value="TreeGrafter"/>
</dbReference>
<evidence type="ECO:0000256" key="7">
    <source>
        <dbReference type="ARBA" id="ARBA00048628"/>
    </source>
</evidence>
<comment type="catalytic activity">
    <reaction evidence="7">
        <text>(6S)-5-methyl-5,6,7,8-tetrahydrofolate + NAD(+) = (6R)-5,10-methylene-5,6,7,8-tetrahydrofolate + NADH + H(+)</text>
        <dbReference type="Rhea" id="RHEA:19821"/>
        <dbReference type="ChEBI" id="CHEBI:15378"/>
        <dbReference type="ChEBI" id="CHEBI:15636"/>
        <dbReference type="ChEBI" id="CHEBI:18608"/>
        <dbReference type="ChEBI" id="CHEBI:57540"/>
        <dbReference type="ChEBI" id="CHEBI:57945"/>
        <dbReference type="EC" id="1.5.1.54"/>
    </reaction>
    <physiologicalReaction direction="right-to-left" evidence="7">
        <dbReference type="Rhea" id="RHEA:19823"/>
    </physiologicalReaction>
</comment>
<dbReference type="SUPFAM" id="SSF51730">
    <property type="entry name" value="FAD-linked oxidoreductase"/>
    <property type="match status" value="1"/>
</dbReference>
<gene>
    <name evidence="9" type="primary">metF</name>
    <name evidence="9" type="ORF">GCM10011354_01060</name>
</gene>
<comment type="similarity">
    <text evidence="3 8">Belongs to the methylenetetrahydrofolate reductase family.</text>
</comment>
<name>A0A8J3EQM4_9ACTN</name>
<reference evidence="9" key="1">
    <citation type="journal article" date="2014" name="Int. J. Syst. Evol. Microbiol.">
        <title>Complete genome sequence of Corynebacterium casei LMG S-19264T (=DSM 44701T), isolated from a smear-ripened cheese.</title>
        <authorList>
            <consortium name="US DOE Joint Genome Institute (JGI-PGF)"/>
            <person name="Walter F."/>
            <person name="Albersmeier A."/>
            <person name="Kalinowski J."/>
            <person name="Ruckert C."/>
        </authorList>
    </citation>
    <scope>NUCLEOTIDE SEQUENCE</scope>
    <source>
        <strain evidence="9">CGMCC 1.14988</strain>
    </source>
</reference>
<evidence type="ECO:0000313" key="10">
    <source>
        <dbReference type="Proteomes" id="UP000650511"/>
    </source>
</evidence>
<evidence type="ECO:0000256" key="8">
    <source>
        <dbReference type="RuleBase" id="RU003862"/>
    </source>
</evidence>
<dbReference type="InterPro" id="IPR003171">
    <property type="entry name" value="Mehydrof_redctse-like"/>
</dbReference>
<dbReference type="PANTHER" id="PTHR45754:SF3">
    <property type="entry name" value="METHYLENETETRAHYDROFOLATE REDUCTASE (NADPH)"/>
    <property type="match status" value="1"/>
</dbReference>
<dbReference type="Gene3D" id="3.20.20.220">
    <property type="match status" value="1"/>
</dbReference>
<sequence>MPRIDELLAAGTTFSFEFFPPQTDAGERKLRDTLNELEPLGPSFVSVTYGAGGSTRERTHQIVVDMLERTTMTPMAHLTAVCHTRDELAAILARYRDAGVQNLLALRGDAPRDVAPFWELERAVDLVELAREVGGGQFAVGVAAHPEGHPASHDLTDDRRHLATKLAAADFGVTQFFFTVEDYLDMVEQLAGLGCDTPVVPGVMPVTNLRQIERFAELSGAVFPADLARRLHAVEDRPDEVARIGTEVATELCQRLLDAGAPGLHFYTLNSSTATREIYANLGLPVAG</sequence>
<keyword evidence="5 8" id="KW-0274">FAD</keyword>
<dbReference type="GO" id="GO:0009086">
    <property type="term" value="P:methionine biosynthetic process"/>
    <property type="evidence" value="ECO:0007669"/>
    <property type="project" value="TreeGrafter"/>
</dbReference>
<dbReference type="Pfam" id="PF02219">
    <property type="entry name" value="MTHFR"/>
    <property type="match status" value="1"/>
</dbReference>
<dbReference type="AlphaFoldDB" id="A0A8J3EQM4"/>
<dbReference type="GO" id="GO:0005829">
    <property type="term" value="C:cytosol"/>
    <property type="evidence" value="ECO:0007669"/>
    <property type="project" value="TreeGrafter"/>
</dbReference>
<dbReference type="UniPathway" id="UPA00193"/>
<reference evidence="9" key="2">
    <citation type="submission" date="2020-09" db="EMBL/GenBank/DDBJ databases">
        <authorList>
            <person name="Sun Q."/>
            <person name="Zhou Y."/>
        </authorList>
    </citation>
    <scope>NUCLEOTIDE SEQUENCE</scope>
    <source>
        <strain evidence="9">CGMCC 1.14988</strain>
    </source>
</reference>
<organism evidence="9 10">
    <name type="scientific">Egicoccus halophilus</name>
    <dbReference type="NCBI Taxonomy" id="1670830"/>
    <lineage>
        <taxon>Bacteria</taxon>
        <taxon>Bacillati</taxon>
        <taxon>Actinomycetota</taxon>
        <taxon>Nitriliruptoria</taxon>
        <taxon>Egicoccales</taxon>
        <taxon>Egicoccaceae</taxon>
        <taxon>Egicoccus</taxon>
    </lineage>
</organism>
<keyword evidence="6 8" id="KW-0560">Oxidoreductase</keyword>
<proteinExistence type="inferred from homology"/>
<dbReference type="InterPro" id="IPR029041">
    <property type="entry name" value="FAD-linked_oxidoreductase-like"/>
</dbReference>
<evidence type="ECO:0000256" key="1">
    <source>
        <dbReference type="ARBA" id="ARBA00001974"/>
    </source>
</evidence>
<dbReference type="RefSeq" id="WP_229730424.1">
    <property type="nucleotide sequence ID" value="NZ_BMHA01000001.1"/>
</dbReference>
<evidence type="ECO:0000256" key="2">
    <source>
        <dbReference type="ARBA" id="ARBA00004777"/>
    </source>
</evidence>
<evidence type="ECO:0000256" key="4">
    <source>
        <dbReference type="ARBA" id="ARBA00022630"/>
    </source>
</evidence>
<evidence type="ECO:0000256" key="6">
    <source>
        <dbReference type="ARBA" id="ARBA00023002"/>
    </source>
</evidence>
<evidence type="ECO:0000256" key="3">
    <source>
        <dbReference type="ARBA" id="ARBA00006743"/>
    </source>
</evidence>
<dbReference type="Proteomes" id="UP000650511">
    <property type="component" value="Unassembled WGS sequence"/>
</dbReference>